<dbReference type="Proteomes" id="UP000826188">
    <property type="component" value="Unassembled WGS sequence"/>
</dbReference>
<evidence type="ECO:0000313" key="2">
    <source>
        <dbReference type="Proteomes" id="UP000826188"/>
    </source>
</evidence>
<proteinExistence type="predicted"/>
<accession>A0ABS6X4S9</accession>
<evidence type="ECO:0000313" key="1">
    <source>
        <dbReference type="EMBL" id="MBW3130842.1"/>
    </source>
</evidence>
<reference evidence="1 2" key="1">
    <citation type="submission" date="2021-07" db="EMBL/GenBank/DDBJ databases">
        <title>Hymenobacter profundi sp. nov., isolated from deep-sea water.</title>
        <authorList>
            <person name="Kim M.K."/>
        </authorList>
    </citation>
    <scope>NUCLEOTIDE SEQUENCE [LARGE SCALE GENOMIC DNA]</scope>
    <source>
        <strain evidence="1 2">M2</strain>
    </source>
</reference>
<protein>
    <submittedName>
        <fullName evidence="1">Uncharacterized protein</fullName>
    </submittedName>
</protein>
<gene>
    <name evidence="1" type="ORF">KYK14_19935</name>
</gene>
<dbReference type="EMBL" id="JAHWGL010000128">
    <property type="protein sequence ID" value="MBW3130842.1"/>
    <property type="molecule type" value="Genomic_DNA"/>
</dbReference>
<name>A0ABS6X4S9_9BACT</name>
<organism evidence="1 2">
    <name type="scientific">Hymenobacter profundi</name>
    <dbReference type="NCBI Taxonomy" id="1982110"/>
    <lineage>
        <taxon>Bacteria</taxon>
        <taxon>Pseudomonadati</taxon>
        <taxon>Bacteroidota</taxon>
        <taxon>Cytophagia</taxon>
        <taxon>Cytophagales</taxon>
        <taxon>Hymenobacteraceae</taxon>
        <taxon>Hymenobacter</taxon>
    </lineage>
</organism>
<keyword evidence="2" id="KW-1185">Reference proteome</keyword>
<comment type="caution">
    <text evidence="1">The sequence shown here is derived from an EMBL/GenBank/DDBJ whole genome shotgun (WGS) entry which is preliminary data.</text>
</comment>
<dbReference type="RefSeq" id="WP_219161407.1">
    <property type="nucleotide sequence ID" value="NZ_JAHWGL010000128.1"/>
</dbReference>
<sequence>MTDSAAAPVDVVQQFLRWYAPRADKLNQLPLVPAAYSEDSTDVYAVDFKAADSYLTTLRGSGYVSTAYVATRRAGFQQWADTLRLHPQYDGPPPGFDHDPIIFSQDSDELLELLRATPRLLRQTADSAQVVLPQQNYAQTPRTGLAFDLSRHDMRWQIDKIRPVFAD</sequence>